<dbReference type="Gene3D" id="1.10.1470.10">
    <property type="entry name" value="YjbJ"/>
    <property type="match status" value="1"/>
</dbReference>
<comment type="similarity">
    <text evidence="1">Belongs to the UPF0337 (CsbD) family.</text>
</comment>
<dbReference type="InterPro" id="IPR026042">
    <property type="entry name" value="YjbJ"/>
</dbReference>
<evidence type="ECO:0000313" key="3">
    <source>
        <dbReference type="EMBL" id="CUS03778.2"/>
    </source>
</evidence>
<sequence>MNEDIFMGKWAQLKGKIKQEWGNLTDDDLDRISGKREEVVGLVQERYGWERERAETELNTFLDREFGPAKV</sequence>
<proteinExistence type="inferred from homology"/>
<organism evidence="3 4">
    <name type="scientific">Candidatus Promineifilum breve</name>
    <dbReference type="NCBI Taxonomy" id="1806508"/>
    <lineage>
        <taxon>Bacteria</taxon>
        <taxon>Bacillati</taxon>
        <taxon>Chloroflexota</taxon>
        <taxon>Ardenticatenia</taxon>
        <taxon>Candidatus Promineifilales</taxon>
        <taxon>Candidatus Promineifilaceae</taxon>
        <taxon>Candidatus Promineifilum</taxon>
    </lineage>
</organism>
<dbReference type="InterPro" id="IPR036629">
    <property type="entry name" value="YjbJ_sf"/>
</dbReference>
<evidence type="ECO:0000313" key="4">
    <source>
        <dbReference type="Proteomes" id="UP000215027"/>
    </source>
</evidence>
<dbReference type="PANTHER" id="PTHR34977">
    <property type="entry name" value="UPF0337 PROTEIN YJBJ"/>
    <property type="match status" value="1"/>
</dbReference>
<evidence type="ECO:0000256" key="1">
    <source>
        <dbReference type="ARBA" id="ARBA00009129"/>
    </source>
</evidence>
<dbReference type="PANTHER" id="PTHR34977:SF1">
    <property type="entry name" value="UPF0337 PROTEIN YJBJ"/>
    <property type="match status" value="1"/>
</dbReference>
<dbReference type="AlphaFoldDB" id="A0A160T402"/>
<accession>A0A160T402</accession>
<evidence type="ECO:0000259" key="2">
    <source>
        <dbReference type="Pfam" id="PF05532"/>
    </source>
</evidence>
<gene>
    <name evidence="3" type="primary">yjbJ</name>
    <name evidence="3" type="ORF">CFX0092_A1900</name>
</gene>
<protein>
    <submittedName>
        <fullName evidence="3">Stress response protein</fullName>
    </submittedName>
</protein>
<dbReference type="EMBL" id="LN890655">
    <property type="protein sequence ID" value="CUS03778.2"/>
    <property type="molecule type" value="Genomic_DNA"/>
</dbReference>
<dbReference type="PIRSF" id="PIRSF039008">
    <property type="entry name" value="YjbJ"/>
    <property type="match status" value="1"/>
</dbReference>
<dbReference type="Proteomes" id="UP000215027">
    <property type="component" value="Chromosome I"/>
</dbReference>
<reference evidence="3" key="1">
    <citation type="submission" date="2016-01" db="EMBL/GenBank/DDBJ databases">
        <authorList>
            <person name="Mcilroy J.S."/>
            <person name="Karst M S."/>
            <person name="Albertsen M."/>
        </authorList>
    </citation>
    <scope>NUCLEOTIDE SEQUENCE</scope>
    <source>
        <strain evidence="3">Cfx-K</strain>
    </source>
</reference>
<feature type="domain" description="CsbD-like" evidence="2">
    <location>
        <begin position="6"/>
        <end position="55"/>
    </location>
</feature>
<dbReference type="InterPro" id="IPR050423">
    <property type="entry name" value="UPF0337_stress_rsp"/>
</dbReference>
<dbReference type="RefSeq" id="WP_095043223.1">
    <property type="nucleotide sequence ID" value="NZ_LN890655.1"/>
</dbReference>
<name>A0A160T402_9CHLR</name>
<dbReference type="InterPro" id="IPR008462">
    <property type="entry name" value="CsbD"/>
</dbReference>
<dbReference type="OrthoDB" id="9796058at2"/>
<dbReference type="Pfam" id="PF05532">
    <property type="entry name" value="CsbD"/>
    <property type="match status" value="1"/>
</dbReference>
<dbReference type="KEGG" id="pbf:CFX0092_A1900"/>
<keyword evidence="4" id="KW-1185">Reference proteome</keyword>
<dbReference type="SUPFAM" id="SSF69047">
    <property type="entry name" value="Hypothetical protein YjbJ"/>
    <property type="match status" value="1"/>
</dbReference>